<organism evidence="2 3">
    <name type="scientific">Mycobacteroides salmoniphilum</name>
    <dbReference type="NCBI Taxonomy" id="404941"/>
    <lineage>
        <taxon>Bacteria</taxon>
        <taxon>Bacillati</taxon>
        <taxon>Actinomycetota</taxon>
        <taxon>Actinomycetes</taxon>
        <taxon>Mycobacteriales</taxon>
        <taxon>Mycobacteriaceae</taxon>
        <taxon>Mycobacteroides</taxon>
    </lineage>
</organism>
<dbReference type="Proteomes" id="UP000294604">
    <property type="component" value="Unassembled WGS sequence"/>
</dbReference>
<feature type="transmembrane region" description="Helical" evidence="1">
    <location>
        <begin position="51"/>
        <end position="71"/>
    </location>
</feature>
<dbReference type="EMBL" id="PECL01000003">
    <property type="protein sequence ID" value="TEA09159.1"/>
    <property type="molecule type" value="Genomic_DNA"/>
</dbReference>
<name>A0A4R8SZZ0_9MYCO</name>
<accession>A0A4R8SZZ0</accession>
<dbReference type="AlphaFoldDB" id="A0A4R8SZZ0"/>
<evidence type="ECO:0000256" key="1">
    <source>
        <dbReference type="SAM" id="Phobius"/>
    </source>
</evidence>
<reference evidence="2 3" key="1">
    <citation type="journal article" date="2019" name="Sci. Rep.">
        <title>Extended insight into the Mycobacterium chelonae-abscessus complex through whole genome sequencing of Mycobacterium salmoniphilum outbreak and Mycobacterium salmoniphilum-like strains.</title>
        <authorList>
            <person name="Behra P.R.K."/>
            <person name="Das S."/>
            <person name="Pettersson B.M.F."/>
            <person name="Shirreff L."/>
            <person name="DuCote T."/>
            <person name="Jacobsson K.G."/>
            <person name="Ennis D.G."/>
            <person name="Kirsebom L.A."/>
        </authorList>
    </citation>
    <scope>NUCLEOTIDE SEQUENCE [LARGE SCALE GENOMIC DNA]</scope>
    <source>
        <strain evidence="2 3">CCUG 60884</strain>
    </source>
</reference>
<keyword evidence="1" id="KW-1133">Transmembrane helix</keyword>
<evidence type="ECO:0000313" key="3">
    <source>
        <dbReference type="Proteomes" id="UP000294604"/>
    </source>
</evidence>
<proteinExistence type="predicted"/>
<sequence>MKLMDRPLVYDYERESRPYNPYGGVHSYPGATTELPQGPRPAGPPTPWGKWAIWGTAAVATAAVIAVGAFAGGRASTEATTITTTTTVEPEAKAYTAADITWCKEYSAQDQRILDKQSSDGLPRKMAARDLPASDWTTVDRASNMQFVKVLEAGVGEPMVKLQVTAQNPVLRSLMNAQIAAERALLEKIRDATYVPADYALFRTFSSSLIAVDGVCEEISRS</sequence>
<protein>
    <submittedName>
        <fullName evidence="2">Uncharacterized protein</fullName>
    </submittedName>
</protein>
<keyword evidence="1" id="KW-0472">Membrane</keyword>
<comment type="caution">
    <text evidence="2">The sequence shown here is derived from an EMBL/GenBank/DDBJ whole genome shotgun (WGS) entry which is preliminary data.</text>
</comment>
<evidence type="ECO:0000313" key="2">
    <source>
        <dbReference type="EMBL" id="TEA09159.1"/>
    </source>
</evidence>
<gene>
    <name evidence="2" type="ORF">CCUG60884_00328</name>
</gene>
<keyword evidence="1" id="KW-0812">Transmembrane</keyword>